<protein>
    <submittedName>
        <fullName evidence="3">Nuclear factor interleukin-3-regulated protein isoform X1</fullName>
    </submittedName>
</protein>
<feature type="region of interest" description="Disordered" evidence="1">
    <location>
        <begin position="74"/>
        <end position="351"/>
    </location>
</feature>
<gene>
    <name evidence="3" type="primary">NFIL3</name>
</gene>
<feature type="compositionally biased region" description="Low complexity" evidence="1">
    <location>
        <begin position="78"/>
        <end position="87"/>
    </location>
</feature>
<feature type="compositionally biased region" description="Pro residues" evidence="1">
    <location>
        <begin position="129"/>
        <end position="140"/>
    </location>
</feature>
<feature type="compositionally biased region" description="Gly residues" evidence="1">
    <location>
        <begin position="141"/>
        <end position="156"/>
    </location>
</feature>
<dbReference type="CTD" id="4783"/>
<reference evidence="3" key="1">
    <citation type="submission" date="2025-08" db="UniProtKB">
        <authorList>
            <consortium name="RefSeq"/>
        </authorList>
    </citation>
    <scope>IDENTIFICATION</scope>
    <source>
        <tissue evidence="3">Whole blood</tissue>
    </source>
</reference>
<keyword evidence="2" id="KW-1185">Reference proteome</keyword>
<dbReference type="RefSeq" id="XP_053763714.1">
    <property type="nucleotide sequence ID" value="XM_053907739.1"/>
</dbReference>
<organism evidence="2 3">
    <name type="scientific">Panthera pardus</name>
    <name type="common">Leopard</name>
    <name type="synonym">Felis pardus</name>
    <dbReference type="NCBI Taxonomy" id="9691"/>
    <lineage>
        <taxon>Eukaryota</taxon>
        <taxon>Metazoa</taxon>
        <taxon>Chordata</taxon>
        <taxon>Craniata</taxon>
        <taxon>Vertebrata</taxon>
        <taxon>Euteleostomi</taxon>
        <taxon>Mammalia</taxon>
        <taxon>Eutheria</taxon>
        <taxon>Laurasiatheria</taxon>
        <taxon>Carnivora</taxon>
        <taxon>Feliformia</taxon>
        <taxon>Felidae</taxon>
        <taxon>Pantherinae</taxon>
        <taxon>Panthera</taxon>
    </lineage>
</organism>
<name>A0A9W2VYK8_PANPR</name>
<feature type="compositionally biased region" description="Basic and acidic residues" evidence="1">
    <location>
        <begin position="335"/>
        <end position="348"/>
    </location>
</feature>
<feature type="region of interest" description="Disordered" evidence="1">
    <location>
        <begin position="1"/>
        <end position="57"/>
    </location>
</feature>
<dbReference type="GeneID" id="109275519"/>
<feature type="region of interest" description="Disordered" evidence="1">
    <location>
        <begin position="519"/>
        <end position="576"/>
    </location>
</feature>
<feature type="region of interest" description="Disordered" evidence="1">
    <location>
        <begin position="494"/>
        <end position="513"/>
    </location>
</feature>
<proteinExistence type="predicted"/>
<evidence type="ECO:0000313" key="2">
    <source>
        <dbReference type="Proteomes" id="UP001165780"/>
    </source>
</evidence>
<accession>A0A9W2VYK8</accession>
<feature type="compositionally biased region" description="Basic and acidic residues" evidence="1">
    <location>
        <begin position="300"/>
        <end position="316"/>
    </location>
</feature>
<evidence type="ECO:0000313" key="3">
    <source>
        <dbReference type="RefSeq" id="XP_053763714.1"/>
    </source>
</evidence>
<sequence length="576" mass="60348">MPRTSRRRRDHRKTPRAAEPSPSGARRPASRQGAPALATTRRGRGQPDLGEPRSPGVLRNNFASVICALIAQGAVSARGAFSPGRGPSRSRERRAGALSPPPTQRPRGAPAGRRPPSPRRPAPSAGGSPAPPPPPHPPPGGGVLPGGVRGGAGGGPRHARGPPARCWVGNRYPGRCVLGETKSAAVAPGTDRGAGETRLAPRTRRKPVDGSSAAAVRARVVSGGESLARASDAAEEDADREEGAGVPGRRERRGQDDGARPRPGRRVRGADGRRGAAAGRGQRGEEQVLGVPAEAGVHPRRQEGRHVLGKAAEKQRSGQALPGEAAAQRPGPGEQADRAGRGERHPEGRAALPQAEVWPDQLCGVCPGDPETQSFHGCVLSRLPGGQVQRGPLRGRARARDGDERLHLGHQALPAGLPVRRLRGVLAGTLAGRGRARWLREPRRQVPGHQARAGGAGELRQGAWRRAGRLPGLRVPEPHGDRLPRLLPLPASAAGRPVLQQLPQDVGDRGRRGGEVLGWRRRAAGPQGPHPLSRGASARARHRGESSGSELLGLAAQASHQSQSHADQSRSLRSRV</sequence>
<dbReference type="AlphaFoldDB" id="A0A9W2VYK8"/>
<dbReference type="Proteomes" id="UP001165780">
    <property type="component" value="Unplaced"/>
</dbReference>
<feature type="compositionally biased region" description="Low complexity" evidence="1">
    <location>
        <begin position="210"/>
        <end position="231"/>
    </location>
</feature>
<evidence type="ECO:0000256" key="1">
    <source>
        <dbReference type="SAM" id="MobiDB-lite"/>
    </source>
</evidence>
<feature type="compositionally biased region" description="Low complexity" evidence="1">
    <location>
        <begin position="546"/>
        <end position="566"/>
    </location>
</feature>
<feature type="compositionally biased region" description="Basic residues" evidence="1">
    <location>
        <begin position="1"/>
        <end position="15"/>
    </location>
</feature>